<dbReference type="EMBL" id="GEBQ01022496">
    <property type="protein sequence ID" value="JAT17481.1"/>
    <property type="molecule type" value="Transcribed_RNA"/>
</dbReference>
<proteinExistence type="predicted"/>
<feature type="signal peptide" evidence="1">
    <location>
        <begin position="1"/>
        <end position="27"/>
    </location>
</feature>
<name>A0A1B6L1G9_9HEMI</name>
<evidence type="ECO:0000256" key="1">
    <source>
        <dbReference type="SAM" id="SignalP"/>
    </source>
</evidence>
<feature type="chain" id="PRO_5008587039" evidence="1">
    <location>
        <begin position="28"/>
        <end position="169"/>
    </location>
</feature>
<evidence type="ECO:0000313" key="2">
    <source>
        <dbReference type="EMBL" id="JAT17481.1"/>
    </source>
</evidence>
<organism evidence="2">
    <name type="scientific">Graphocephala atropunctata</name>
    <dbReference type="NCBI Taxonomy" id="36148"/>
    <lineage>
        <taxon>Eukaryota</taxon>
        <taxon>Metazoa</taxon>
        <taxon>Ecdysozoa</taxon>
        <taxon>Arthropoda</taxon>
        <taxon>Hexapoda</taxon>
        <taxon>Insecta</taxon>
        <taxon>Pterygota</taxon>
        <taxon>Neoptera</taxon>
        <taxon>Paraneoptera</taxon>
        <taxon>Hemiptera</taxon>
        <taxon>Auchenorrhyncha</taxon>
        <taxon>Membracoidea</taxon>
        <taxon>Cicadellidae</taxon>
        <taxon>Cicadellinae</taxon>
        <taxon>Cicadellini</taxon>
        <taxon>Graphocephala</taxon>
    </lineage>
</organism>
<accession>A0A1B6L1G9</accession>
<keyword evidence="1" id="KW-0732">Signal</keyword>
<protein>
    <submittedName>
        <fullName evidence="2">Uncharacterized protein</fullName>
    </submittedName>
</protein>
<sequence>MVKYKSGQTLNILSYVLLVVAYFTVLAQRTTEPPEEEESIHDICQFLITTDKELVEKYKARPKGEGEQIMSLVRQYNDALAIVVKKYAGERRNNATSTVSDAQALIDQGGPEFINFYVERPILEETFGLNNVSSRILCCQRQNTIDLWQDFYEIFSKIDDAEDEVKMWQ</sequence>
<dbReference type="AlphaFoldDB" id="A0A1B6L1G9"/>
<gene>
    <name evidence="2" type="ORF">g.22864</name>
</gene>
<reference evidence="2" key="1">
    <citation type="submission" date="2015-11" db="EMBL/GenBank/DDBJ databases">
        <title>De novo transcriptome assembly of four potential Pierce s Disease insect vectors from Arizona vineyards.</title>
        <authorList>
            <person name="Tassone E.E."/>
        </authorList>
    </citation>
    <scope>NUCLEOTIDE SEQUENCE</scope>
</reference>